<feature type="non-terminal residue" evidence="2">
    <location>
        <position position="889"/>
    </location>
</feature>
<dbReference type="Proteomes" id="UP001341281">
    <property type="component" value="Chromosome 01"/>
</dbReference>
<dbReference type="GO" id="GO:0003676">
    <property type="term" value="F:nucleic acid binding"/>
    <property type="evidence" value="ECO:0007669"/>
    <property type="project" value="InterPro"/>
</dbReference>
<feature type="domain" description="RNase H type-1" evidence="1">
    <location>
        <begin position="547"/>
        <end position="679"/>
    </location>
</feature>
<evidence type="ECO:0000259" key="1">
    <source>
        <dbReference type="PROSITE" id="PS50879"/>
    </source>
</evidence>
<dbReference type="InterPro" id="IPR044730">
    <property type="entry name" value="RNase_H-like_dom_plant"/>
</dbReference>
<dbReference type="InterPro" id="IPR026960">
    <property type="entry name" value="RVT-Znf"/>
</dbReference>
<reference evidence="2 3" key="1">
    <citation type="submission" date="2024-02" db="EMBL/GenBank/DDBJ databases">
        <title>High-quality chromosome-scale genome assembly of Pensacola bahiagrass (Paspalum notatum Flugge var. saurae).</title>
        <authorList>
            <person name="Vega J.M."/>
            <person name="Podio M."/>
            <person name="Orjuela J."/>
            <person name="Siena L.A."/>
            <person name="Pessino S.C."/>
            <person name="Combes M.C."/>
            <person name="Mariac C."/>
            <person name="Albertini E."/>
            <person name="Pupilli F."/>
            <person name="Ortiz J.P.A."/>
            <person name="Leblanc O."/>
        </authorList>
    </citation>
    <scope>NUCLEOTIDE SEQUENCE [LARGE SCALE GENOMIC DNA]</scope>
    <source>
        <strain evidence="2">R1</strain>
        <tissue evidence="2">Leaf</tissue>
    </source>
</reference>
<dbReference type="CDD" id="cd06222">
    <property type="entry name" value="RNase_H_like"/>
    <property type="match status" value="1"/>
</dbReference>
<protein>
    <recommendedName>
        <fullName evidence="1">RNase H type-1 domain-containing protein</fullName>
    </recommendedName>
</protein>
<dbReference type="PANTHER" id="PTHR33116:SF86">
    <property type="entry name" value="REVERSE TRANSCRIPTASE DOMAIN-CONTAINING PROTEIN"/>
    <property type="match status" value="1"/>
</dbReference>
<dbReference type="PROSITE" id="PS50879">
    <property type="entry name" value="RNASE_H_1"/>
    <property type="match status" value="1"/>
</dbReference>
<dbReference type="Gene3D" id="3.30.420.10">
    <property type="entry name" value="Ribonuclease H-like superfamily/Ribonuclease H"/>
    <property type="match status" value="1"/>
</dbReference>
<sequence length="889" mass="101109">MPALFYKRFWDTVGKAVRDEVRNLVNSGEMPSGWNDTVVVLIPKQKRNGGTGQAALKLDMSKAYDRVEWSFLEKMLLKLGFAQTWVCSGQTINKEKSSVMFSKNTDVTAKQQFMATLDISTEARNEKYLGLPVYMGRSKKQTFSYLKDRIWQRIQGWKEKLLSKAGKEVLIKSVAEAIPTYAMSCFDLTKGLCDEMSRMICRYWWAAQDKFNKMHWISWEELRRRKEEGDLGFRDLHLFNLAMLARQGQGKASILRGIEVLKKGLIWRVGDGTSIGIWTGPWIPNNTSRTPRGRIGLSKVSDLIDQSTGRWDSELIKDLFWEEDAKHILAIPIRPAMEDTVAWHFDPKGVFSVKSAYHVIEGDEVQSKTKQKGESSLQHRACRELNWNKLWSLEFQPKIKKFLWRLAKNSLPWRKNLQRRGMQIDTKCPVCGRLDEDGGHCFLKCKFAKPCWLGMDLEGIRTTLLSASSATQLVAMILDLQGVDKLRTIALLWAWWEARNKANCGEQKTSTDEVIHRAALIVQDANFLKKEGTCAPPKQARRANASQQGSPKINCDGAYINSMKTGGWGFVIRDHDGHGVLAGAGRLEGVTDALSAECHACLAALDAAMEYGIPQALVETDSTSLVQGVKTSAFDQAPCGVLLKEIKELCRAHFTLVEVDYVSRSCNSCAHELAKIGLNRDPGLKINFHKSEIFCFGAAKDLQDTYTDLFGCNAGDYPFRYLGIPMHHRQLLNAEWRKIEERFEKKLSCWKAKYLSYGGRLILLNAVLSSLPMFMMSFFEIPKGVLKNLYKFRSRFFWQGSSNKHKYRLAKWDIMCRPKDQGGLGIINLQLQNKLRDPHATVAKVMATSPLQVIFRGVYWLRFWAQLQREEQAKAALSLMSRNMEIIAL</sequence>
<keyword evidence="3" id="KW-1185">Reference proteome</keyword>
<dbReference type="Pfam" id="PF13966">
    <property type="entry name" value="zf-RVT"/>
    <property type="match status" value="1"/>
</dbReference>
<organism evidence="2 3">
    <name type="scientific">Paspalum notatum var. saurae</name>
    <dbReference type="NCBI Taxonomy" id="547442"/>
    <lineage>
        <taxon>Eukaryota</taxon>
        <taxon>Viridiplantae</taxon>
        <taxon>Streptophyta</taxon>
        <taxon>Embryophyta</taxon>
        <taxon>Tracheophyta</taxon>
        <taxon>Spermatophyta</taxon>
        <taxon>Magnoliopsida</taxon>
        <taxon>Liliopsida</taxon>
        <taxon>Poales</taxon>
        <taxon>Poaceae</taxon>
        <taxon>PACMAD clade</taxon>
        <taxon>Panicoideae</taxon>
        <taxon>Andropogonodae</taxon>
        <taxon>Paspaleae</taxon>
        <taxon>Paspalinae</taxon>
        <taxon>Paspalum</taxon>
    </lineage>
</organism>
<dbReference type="GO" id="GO:0004523">
    <property type="term" value="F:RNA-DNA hybrid ribonuclease activity"/>
    <property type="evidence" value="ECO:0007669"/>
    <property type="project" value="InterPro"/>
</dbReference>
<gene>
    <name evidence="2" type="ORF">U9M48_002159</name>
</gene>
<dbReference type="PANTHER" id="PTHR33116">
    <property type="entry name" value="REVERSE TRANSCRIPTASE ZINC-BINDING DOMAIN-CONTAINING PROTEIN-RELATED-RELATED"/>
    <property type="match status" value="1"/>
</dbReference>
<dbReference type="InterPro" id="IPR002156">
    <property type="entry name" value="RNaseH_domain"/>
</dbReference>
<dbReference type="EMBL" id="CP144745">
    <property type="protein sequence ID" value="WVZ50961.1"/>
    <property type="molecule type" value="Genomic_DNA"/>
</dbReference>
<proteinExistence type="predicted"/>
<dbReference type="InterPro" id="IPR036397">
    <property type="entry name" value="RNaseH_sf"/>
</dbReference>
<dbReference type="AlphaFoldDB" id="A0AAQ3PPW3"/>
<dbReference type="Pfam" id="PF13456">
    <property type="entry name" value="RVT_3"/>
    <property type="match status" value="1"/>
</dbReference>
<evidence type="ECO:0000313" key="3">
    <source>
        <dbReference type="Proteomes" id="UP001341281"/>
    </source>
</evidence>
<name>A0AAQ3PPW3_PASNO</name>
<accession>A0AAQ3PPW3</accession>
<dbReference type="InterPro" id="IPR012337">
    <property type="entry name" value="RNaseH-like_sf"/>
</dbReference>
<evidence type="ECO:0000313" key="2">
    <source>
        <dbReference type="EMBL" id="WVZ50961.1"/>
    </source>
</evidence>
<dbReference type="SUPFAM" id="SSF53098">
    <property type="entry name" value="Ribonuclease H-like"/>
    <property type="match status" value="1"/>
</dbReference>